<feature type="compositionally biased region" description="Polar residues" evidence="5">
    <location>
        <begin position="174"/>
        <end position="188"/>
    </location>
</feature>
<evidence type="ECO:0000256" key="5">
    <source>
        <dbReference type="SAM" id="MobiDB-lite"/>
    </source>
</evidence>
<dbReference type="PANTHER" id="PTHR19849:SF1">
    <property type="entry name" value="F-BOX_WD REPEAT-CONTAINING PROTEIN 7"/>
    <property type="match status" value="1"/>
</dbReference>
<dbReference type="InterPro" id="IPR001810">
    <property type="entry name" value="F-box_dom"/>
</dbReference>
<feature type="compositionally biased region" description="Polar residues" evidence="5">
    <location>
        <begin position="303"/>
        <end position="317"/>
    </location>
</feature>
<evidence type="ECO:0000256" key="3">
    <source>
        <dbReference type="ARBA" id="ARBA00022737"/>
    </source>
</evidence>
<dbReference type="SMART" id="SM00320">
    <property type="entry name" value="WD40"/>
    <property type="match status" value="7"/>
</dbReference>
<dbReference type="PANTHER" id="PTHR19849">
    <property type="entry name" value="PHOSPHOLIPASE A-2-ACTIVATING PROTEIN"/>
    <property type="match status" value="1"/>
</dbReference>
<dbReference type="InterPro" id="IPR001680">
    <property type="entry name" value="WD40_rpt"/>
</dbReference>
<dbReference type="AlphaFoldDB" id="A0A179GWS3"/>
<dbReference type="SUPFAM" id="SSF81383">
    <property type="entry name" value="F-box domain"/>
    <property type="match status" value="1"/>
</dbReference>
<keyword evidence="3" id="KW-0677">Repeat</keyword>
<dbReference type="GO" id="GO:0043161">
    <property type="term" value="P:proteasome-mediated ubiquitin-dependent protein catabolic process"/>
    <property type="evidence" value="ECO:0007669"/>
    <property type="project" value="TreeGrafter"/>
</dbReference>
<gene>
    <name evidence="7" type="ORF">VFPBJ_05009</name>
</gene>
<name>A0A179GWS3_PURLI</name>
<feature type="region of interest" description="Disordered" evidence="5">
    <location>
        <begin position="1"/>
        <end position="36"/>
    </location>
</feature>
<keyword evidence="7" id="KW-0131">Cell cycle</keyword>
<evidence type="ECO:0000256" key="4">
    <source>
        <dbReference type="PROSITE-ProRule" id="PRU00221"/>
    </source>
</evidence>
<organism evidence="7 8">
    <name type="scientific">Purpureocillium lilacinum</name>
    <name type="common">Paecilomyces lilacinus</name>
    <dbReference type="NCBI Taxonomy" id="33203"/>
    <lineage>
        <taxon>Eukaryota</taxon>
        <taxon>Fungi</taxon>
        <taxon>Dikarya</taxon>
        <taxon>Ascomycota</taxon>
        <taxon>Pezizomycotina</taxon>
        <taxon>Sordariomycetes</taxon>
        <taxon>Hypocreomycetidae</taxon>
        <taxon>Hypocreales</taxon>
        <taxon>Ophiocordycipitaceae</taxon>
        <taxon>Purpureocillium</taxon>
    </lineage>
</organism>
<evidence type="ECO:0000256" key="1">
    <source>
        <dbReference type="ARBA" id="ARBA00007968"/>
    </source>
</evidence>
<feature type="domain" description="F-box" evidence="6">
    <location>
        <begin position="480"/>
        <end position="527"/>
    </location>
</feature>
<dbReference type="Pfam" id="PF12937">
    <property type="entry name" value="F-box-like"/>
    <property type="match status" value="1"/>
</dbReference>
<dbReference type="Proteomes" id="UP000078240">
    <property type="component" value="Unassembled WGS sequence"/>
</dbReference>
<feature type="repeat" description="WD" evidence="4">
    <location>
        <begin position="884"/>
        <end position="925"/>
    </location>
</feature>
<dbReference type="Gene3D" id="1.20.1280.50">
    <property type="match status" value="1"/>
</dbReference>
<sequence length="1071" mass="117759">MTPSPSPAGQAAEPRRPRSAQTVSVSIADPQQKPSRRFQLEVSECVETKTVTTTTRLTRKFPHVFVRDPTPLANLDSKEYPLAMKETPPELLQFQYNMSGQVHDHADSDQGDAAGDVPDDAPPMARPMKQLNAGTVTPTAVKSEAFVHETPSQGTTRQPARSPSDACPRRTRQTRASMADSPTTSAPVSQSNAAAASSRSSQRLARSSNLHAVTDKLRRSIIQGGTTASGGDAGGTSTAATQRRGPLRGASGFLATPDTSELMGSSSERPSRRRSVQLDRIQNSPPESHPSMSQPGPCDAASPSGSDSHTVFSSTVATPPITDADADAEPFNDTDESLQQSVRALQHRPAIDVVAAQDASLPSPRLSPTLAASQLLSADHDEAHSSLQTSTDQGSWMDESQIKQENDSMELMAYDDDEDRLLVKQTDASSPVVVDTQTLLEAFDSMTTEMKTFMMYQFLRRCNRSTLRVVAGAVNPALKTDFLRQLPLELAYHVLSYLDCKDLCRAAQVSKHWRNIVDRNETGWKELFDRDGFTLPPGELNKAIIQGWGWQDPEGATGYERDLSMHGRLTSSDFELTRHLRSEAPKSRTSKRKRALNSYSASERSKRRAATQEAAASREATSQVEVRQHKSEGPLSAANAAAAAVPDPQLGLASLRELHLFKSLYRRHHMIRRSWTSGDVKPAHVAFAAHPRHVITCLQFDDDKIITGSDDTLIHIYDTKTGKLRKKLEGHEGGVWALQYEGNTLVSGSTDRSVRVWDIERGLCQQVFYGHTSTVRCLQILMPTETGRDTIGRPIMEPAQPLIITGSRDSQLRVWRLPGTGSRRYTTSNPSAKETDCPFFIRVLAGHLHSVRAISAHGDTLVSGSYDSTVRVWRISTGESLHVLRGHSQKVYSVVLDHERNRCISGSMDSLVKIWDLTTGACLHTLEGHSLLVGLLDLRDQRLVSAAADSTLRIWDPENGRCRHTLMAHTGAITCFQHDGQKVISGSEKTVKMWDVRTGECVQDLLTDLSGVWQVKFDGRRCVAAVQRDQLTYVEILDFGAIRDGQPPEDLGKRVLLNEHEVREIIDEGPA</sequence>
<feature type="compositionally biased region" description="Polar residues" evidence="5">
    <location>
        <begin position="385"/>
        <end position="394"/>
    </location>
</feature>
<dbReference type="SUPFAM" id="SSF50978">
    <property type="entry name" value="WD40 repeat-like"/>
    <property type="match status" value="1"/>
</dbReference>
<evidence type="ECO:0000259" key="6">
    <source>
        <dbReference type="PROSITE" id="PS50181"/>
    </source>
</evidence>
<feature type="compositionally biased region" description="Low complexity" evidence="5">
    <location>
        <begin position="611"/>
        <end position="623"/>
    </location>
</feature>
<dbReference type="GO" id="GO:0005634">
    <property type="term" value="C:nucleus"/>
    <property type="evidence" value="ECO:0007669"/>
    <property type="project" value="TreeGrafter"/>
</dbReference>
<dbReference type="EMBL" id="LSBH01000003">
    <property type="protein sequence ID" value="OAQ82425.1"/>
    <property type="molecule type" value="Genomic_DNA"/>
</dbReference>
<feature type="region of interest" description="Disordered" evidence="5">
    <location>
        <begin position="578"/>
        <end position="640"/>
    </location>
</feature>
<dbReference type="InterPro" id="IPR036047">
    <property type="entry name" value="F-box-like_dom_sf"/>
</dbReference>
<dbReference type="InterPro" id="IPR015943">
    <property type="entry name" value="WD40/YVTN_repeat-like_dom_sf"/>
</dbReference>
<dbReference type="GO" id="GO:0051301">
    <property type="term" value="P:cell division"/>
    <property type="evidence" value="ECO:0007669"/>
    <property type="project" value="UniProtKB-KW"/>
</dbReference>
<dbReference type="CDD" id="cd00200">
    <property type="entry name" value="WD40"/>
    <property type="match status" value="1"/>
</dbReference>
<dbReference type="PROSITE" id="PS50181">
    <property type="entry name" value="FBOX"/>
    <property type="match status" value="1"/>
</dbReference>
<feature type="compositionally biased region" description="Polar residues" evidence="5">
    <location>
        <begin position="150"/>
        <end position="161"/>
    </location>
</feature>
<feature type="repeat" description="WD" evidence="4">
    <location>
        <begin position="926"/>
        <end position="965"/>
    </location>
</feature>
<feature type="repeat" description="WD" evidence="4">
    <location>
        <begin position="728"/>
        <end position="767"/>
    </location>
</feature>
<dbReference type="GO" id="GO:0005737">
    <property type="term" value="C:cytoplasm"/>
    <property type="evidence" value="ECO:0007669"/>
    <property type="project" value="TreeGrafter"/>
</dbReference>
<feature type="compositionally biased region" description="Polar residues" evidence="5">
    <location>
        <begin position="280"/>
        <end position="294"/>
    </location>
</feature>
<dbReference type="InterPro" id="IPR036322">
    <property type="entry name" value="WD40_repeat_dom_sf"/>
</dbReference>
<evidence type="ECO:0000313" key="7">
    <source>
        <dbReference type="EMBL" id="OAQ82425.1"/>
    </source>
</evidence>
<feature type="repeat" description="WD" evidence="4">
    <location>
        <begin position="844"/>
        <end position="883"/>
    </location>
</feature>
<keyword evidence="7" id="KW-0132">Cell division</keyword>
<proteinExistence type="inferred from homology"/>
<dbReference type="GO" id="GO:0043130">
    <property type="term" value="F:ubiquitin binding"/>
    <property type="evidence" value="ECO:0007669"/>
    <property type="project" value="TreeGrafter"/>
</dbReference>
<dbReference type="InterPro" id="IPR019775">
    <property type="entry name" value="WD40_repeat_CS"/>
</dbReference>
<protein>
    <submittedName>
        <fullName evidence="7">Cell division control protein 4</fullName>
    </submittedName>
</protein>
<dbReference type="Pfam" id="PF00400">
    <property type="entry name" value="WD40"/>
    <property type="match status" value="7"/>
</dbReference>
<feature type="region of interest" description="Disordered" evidence="5">
    <location>
        <begin position="102"/>
        <end position="129"/>
    </location>
</feature>
<evidence type="ECO:0000256" key="2">
    <source>
        <dbReference type="ARBA" id="ARBA00022574"/>
    </source>
</evidence>
<keyword evidence="2 4" id="KW-0853">WD repeat</keyword>
<dbReference type="PROSITE" id="PS50294">
    <property type="entry name" value="WD_REPEATS_REGION"/>
    <property type="match status" value="3"/>
</dbReference>
<feature type="region of interest" description="Disordered" evidence="5">
    <location>
        <begin position="224"/>
        <end position="340"/>
    </location>
</feature>
<accession>A0A179GWS3</accession>
<dbReference type="CDD" id="cd22147">
    <property type="entry name" value="F-box_SpPof1-like"/>
    <property type="match status" value="1"/>
</dbReference>
<feature type="region of interest" description="Disordered" evidence="5">
    <location>
        <begin position="380"/>
        <end position="399"/>
    </location>
</feature>
<dbReference type="PROSITE" id="PS00678">
    <property type="entry name" value="WD_REPEATS_1"/>
    <property type="match status" value="2"/>
</dbReference>
<dbReference type="GO" id="GO:0010992">
    <property type="term" value="P:ubiquitin recycling"/>
    <property type="evidence" value="ECO:0007669"/>
    <property type="project" value="TreeGrafter"/>
</dbReference>
<evidence type="ECO:0000313" key="8">
    <source>
        <dbReference type="Proteomes" id="UP000078240"/>
    </source>
</evidence>
<comment type="caution">
    <text evidence="7">The sequence shown here is derived from an EMBL/GenBank/DDBJ whole genome shotgun (WGS) entry which is preliminary data.</text>
</comment>
<feature type="compositionally biased region" description="Acidic residues" evidence="5">
    <location>
        <begin position="324"/>
        <end position="336"/>
    </location>
</feature>
<reference evidence="7 8" key="1">
    <citation type="submission" date="2016-01" db="EMBL/GenBank/DDBJ databases">
        <title>Biosynthesis of antibiotic leucinostatins and their inhibition on Phytophthora in bio-control Purpureocillium lilacinum.</title>
        <authorList>
            <person name="Wang G."/>
            <person name="Liu Z."/>
            <person name="Lin R."/>
            <person name="Li E."/>
            <person name="Mao Z."/>
            <person name="Ling J."/>
            <person name="Yin W."/>
            <person name="Xie B."/>
        </authorList>
    </citation>
    <scope>NUCLEOTIDE SEQUENCE [LARGE SCALE GENOMIC DNA]</scope>
    <source>
        <strain evidence="7">PLBJ-1</strain>
    </source>
</reference>
<dbReference type="PROSITE" id="PS50082">
    <property type="entry name" value="WD_REPEATS_2"/>
    <property type="match status" value="4"/>
</dbReference>
<dbReference type="Gene3D" id="2.130.10.10">
    <property type="entry name" value="YVTN repeat-like/Quinoprotein amine dehydrogenase"/>
    <property type="match status" value="1"/>
</dbReference>
<feature type="region of interest" description="Disordered" evidence="5">
    <location>
        <begin position="148"/>
        <end position="212"/>
    </location>
</feature>
<dbReference type="SMART" id="SM00256">
    <property type="entry name" value="FBOX"/>
    <property type="match status" value="1"/>
</dbReference>
<comment type="similarity">
    <text evidence="1">Belongs to the WD repeat MET30/SCONB/SCON-2 family.</text>
</comment>
<dbReference type="InterPro" id="IPR020472">
    <property type="entry name" value="WD40_PAC1"/>
</dbReference>
<feature type="compositionally biased region" description="Low complexity" evidence="5">
    <location>
        <begin position="189"/>
        <end position="210"/>
    </location>
</feature>
<dbReference type="PRINTS" id="PR00320">
    <property type="entry name" value="GPROTEINBRPT"/>
</dbReference>